<dbReference type="Gene3D" id="3.30.1150.10">
    <property type="match status" value="1"/>
</dbReference>
<feature type="chain" id="PRO_5037101993" evidence="6">
    <location>
        <begin position="18"/>
        <end position="195"/>
    </location>
</feature>
<keyword evidence="4" id="KW-0472">Membrane</keyword>
<dbReference type="NCBIfam" id="TIGR01352">
    <property type="entry name" value="tonB_Cterm"/>
    <property type="match status" value="1"/>
</dbReference>
<dbReference type="EMBL" id="CP059319">
    <property type="protein sequence ID" value="QTH20570.1"/>
    <property type="molecule type" value="Genomic_DNA"/>
</dbReference>
<keyword evidence="6" id="KW-0732">Signal</keyword>
<dbReference type="Pfam" id="PF03544">
    <property type="entry name" value="TonB_C"/>
    <property type="match status" value="1"/>
</dbReference>
<dbReference type="Proteomes" id="UP000664914">
    <property type="component" value="Chromosome"/>
</dbReference>
<evidence type="ECO:0000256" key="4">
    <source>
        <dbReference type="ARBA" id="ARBA00023136"/>
    </source>
</evidence>
<dbReference type="InterPro" id="IPR006260">
    <property type="entry name" value="TonB/TolA_C"/>
</dbReference>
<sequence>MIRQSLCLLALPLLVCAAKPLPTKLRTIGSPGDWIRPEDYPKRALHDRRVGIVAFELEVDAQGRAEHCMVLESSGTPELDEAACTLVKERSRFEPGRDARGKPIGGRYRNRVRWQLPDIGPFAPIDFMIEFDVDTNGTVSNCHITSKPTAPDLDSGCAMVAEDMKTRAPPSQPSHVRMRTSIEVEELPSDPKAPN</sequence>
<feature type="signal peptide" evidence="6">
    <location>
        <begin position="1"/>
        <end position="17"/>
    </location>
</feature>
<dbReference type="PROSITE" id="PS52015">
    <property type="entry name" value="TONB_CTD"/>
    <property type="match status" value="1"/>
</dbReference>
<proteinExistence type="predicted"/>
<feature type="region of interest" description="Disordered" evidence="5">
    <location>
        <begin position="166"/>
        <end position="195"/>
    </location>
</feature>
<comment type="subcellular location">
    <subcellularLocation>
        <location evidence="1">Membrane</location>
        <topology evidence="1">Single-pass membrane protein</topology>
    </subcellularLocation>
</comment>
<dbReference type="GO" id="GO:0016020">
    <property type="term" value="C:membrane"/>
    <property type="evidence" value="ECO:0007669"/>
    <property type="project" value="UniProtKB-SubCell"/>
</dbReference>
<name>A0A975CZQ3_9SPHN</name>
<evidence type="ECO:0000313" key="9">
    <source>
        <dbReference type="Proteomes" id="UP000664914"/>
    </source>
</evidence>
<gene>
    <name evidence="8" type="ORF">HRJ34_19835</name>
</gene>
<evidence type="ECO:0000256" key="6">
    <source>
        <dbReference type="SAM" id="SignalP"/>
    </source>
</evidence>
<keyword evidence="3" id="KW-1133">Transmembrane helix</keyword>
<accession>A0A975CZQ3</accession>
<evidence type="ECO:0000256" key="3">
    <source>
        <dbReference type="ARBA" id="ARBA00022989"/>
    </source>
</evidence>
<dbReference type="RefSeq" id="WP_208632183.1">
    <property type="nucleotide sequence ID" value="NZ_CP059319.1"/>
</dbReference>
<protein>
    <submittedName>
        <fullName evidence="8">Energy transducer TonB</fullName>
    </submittedName>
</protein>
<dbReference type="InterPro" id="IPR037682">
    <property type="entry name" value="TonB_C"/>
</dbReference>
<dbReference type="GO" id="GO:0055085">
    <property type="term" value="P:transmembrane transport"/>
    <property type="evidence" value="ECO:0007669"/>
    <property type="project" value="InterPro"/>
</dbReference>
<organism evidence="8 9">
    <name type="scientific">Rhizorhabdus wittichii</name>
    <dbReference type="NCBI Taxonomy" id="160791"/>
    <lineage>
        <taxon>Bacteria</taxon>
        <taxon>Pseudomonadati</taxon>
        <taxon>Pseudomonadota</taxon>
        <taxon>Alphaproteobacteria</taxon>
        <taxon>Sphingomonadales</taxon>
        <taxon>Sphingomonadaceae</taxon>
        <taxon>Rhizorhabdus</taxon>
    </lineage>
</organism>
<reference evidence="8" key="1">
    <citation type="submission" date="2020-07" db="EMBL/GenBank/DDBJ databases">
        <authorList>
            <person name="Camacho E."/>
        </authorList>
    </citation>
    <scope>NUCLEOTIDE SEQUENCE</scope>
    <source>
        <strain evidence="8">MPO218</strain>
    </source>
</reference>
<evidence type="ECO:0000256" key="5">
    <source>
        <dbReference type="SAM" id="MobiDB-lite"/>
    </source>
</evidence>
<evidence type="ECO:0000259" key="7">
    <source>
        <dbReference type="PROSITE" id="PS52015"/>
    </source>
</evidence>
<evidence type="ECO:0000256" key="2">
    <source>
        <dbReference type="ARBA" id="ARBA00022692"/>
    </source>
</evidence>
<reference evidence="8" key="2">
    <citation type="submission" date="2021-04" db="EMBL/GenBank/DDBJ databases">
        <title>Isolation and genomic analysis of the ibuprofen-degrading bacterium Sphingomonas strain MPO218.</title>
        <authorList>
            <person name="Aulestia M."/>
            <person name="Flores A."/>
            <person name="Mangas E.L."/>
            <person name="Perez-Pulido A.J."/>
            <person name="Santero E."/>
            <person name="Camacho E.M."/>
        </authorList>
    </citation>
    <scope>NUCLEOTIDE SEQUENCE</scope>
    <source>
        <strain evidence="8">MPO218</strain>
    </source>
</reference>
<evidence type="ECO:0000313" key="8">
    <source>
        <dbReference type="EMBL" id="QTH20570.1"/>
    </source>
</evidence>
<keyword evidence="2" id="KW-0812">Transmembrane</keyword>
<evidence type="ECO:0000256" key="1">
    <source>
        <dbReference type="ARBA" id="ARBA00004167"/>
    </source>
</evidence>
<dbReference type="AlphaFoldDB" id="A0A975CZQ3"/>
<feature type="domain" description="TonB C-terminal" evidence="7">
    <location>
        <begin position="25"/>
        <end position="136"/>
    </location>
</feature>
<dbReference type="SUPFAM" id="SSF74653">
    <property type="entry name" value="TolA/TonB C-terminal domain"/>
    <property type="match status" value="1"/>
</dbReference>